<evidence type="ECO:0000313" key="1">
    <source>
        <dbReference type="EMBL" id="MCI2228838.1"/>
    </source>
</evidence>
<dbReference type="Proteomes" id="UP001139369">
    <property type="component" value="Unassembled WGS sequence"/>
</dbReference>
<sequence length="141" mass="16157">MFNLSQEELSEKGIVKMVVDEKPGYPCRVTLEDVEIGEEVLLFPFQHHITNSPYQSSGPIFVRKNAKSPNLSINEIPEMLLHRLLSLRVYDNKGMMIEAKTIDGEKLKNEIEVIFNNKSANYIQIHNSSPGCYNCQVNRME</sequence>
<keyword evidence="2" id="KW-1185">Reference proteome</keyword>
<dbReference type="AlphaFoldDB" id="A0A9X2AJX3"/>
<evidence type="ECO:0000313" key="2">
    <source>
        <dbReference type="Proteomes" id="UP001139369"/>
    </source>
</evidence>
<name>A0A9X2AJX3_9FLAO</name>
<accession>A0A9X2AJX3</accession>
<proteinExistence type="predicted"/>
<protein>
    <submittedName>
        <fullName evidence="1">DUF1203 domain-containing protein</fullName>
    </submittedName>
</protein>
<dbReference type="EMBL" id="JAKQYM010000004">
    <property type="protein sequence ID" value="MCI2228838.1"/>
    <property type="molecule type" value="Genomic_DNA"/>
</dbReference>
<reference evidence="1" key="1">
    <citation type="submission" date="2022-02" db="EMBL/GenBank/DDBJ databases">
        <title>Polaribacter sp. MSW13, isolated from seawater.</title>
        <authorList>
            <person name="Kristyanto S."/>
            <person name="Jung J."/>
            <person name="Jeon C.O."/>
        </authorList>
    </citation>
    <scope>NUCLEOTIDE SEQUENCE</scope>
    <source>
        <strain evidence="1">MSW13</strain>
    </source>
</reference>
<dbReference type="PIRSF" id="PIRSF034110">
    <property type="entry name" value="DUF1203"/>
    <property type="match status" value="1"/>
</dbReference>
<dbReference type="Pfam" id="PF06718">
    <property type="entry name" value="DUF1203"/>
    <property type="match status" value="1"/>
</dbReference>
<organism evidence="1 2">
    <name type="scientific">Polaribacter marinus</name>
    <dbReference type="NCBI Taxonomy" id="2916838"/>
    <lineage>
        <taxon>Bacteria</taxon>
        <taxon>Pseudomonadati</taxon>
        <taxon>Bacteroidota</taxon>
        <taxon>Flavobacteriia</taxon>
        <taxon>Flavobacteriales</taxon>
        <taxon>Flavobacteriaceae</taxon>
    </lineage>
</organism>
<gene>
    <name evidence="1" type="ORF">MC378_06630</name>
</gene>
<dbReference type="RefSeq" id="WP_242177971.1">
    <property type="nucleotide sequence ID" value="NZ_JAKQYM010000004.1"/>
</dbReference>
<comment type="caution">
    <text evidence="1">The sequence shown here is derived from an EMBL/GenBank/DDBJ whole genome shotgun (WGS) entry which is preliminary data.</text>
</comment>
<dbReference type="InterPro" id="IPR009593">
    <property type="entry name" value="DUF1203"/>
</dbReference>